<feature type="transmembrane region" description="Helical" evidence="1">
    <location>
        <begin position="60"/>
        <end position="80"/>
    </location>
</feature>
<evidence type="ECO:0000256" key="1">
    <source>
        <dbReference type="SAM" id="Phobius"/>
    </source>
</evidence>
<evidence type="ECO:0000313" key="3">
    <source>
        <dbReference type="EMBL" id="RVU37780.1"/>
    </source>
</evidence>
<dbReference type="AlphaFoldDB" id="A0A3S3UPX7"/>
<feature type="domain" description="DUF112" evidence="2">
    <location>
        <begin position="19"/>
        <end position="442"/>
    </location>
</feature>
<evidence type="ECO:0000259" key="2">
    <source>
        <dbReference type="Pfam" id="PF01970"/>
    </source>
</evidence>
<evidence type="ECO:0000313" key="4">
    <source>
        <dbReference type="Proteomes" id="UP000287447"/>
    </source>
</evidence>
<dbReference type="EMBL" id="SADE01000001">
    <property type="protein sequence ID" value="RVU37780.1"/>
    <property type="molecule type" value="Genomic_DNA"/>
</dbReference>
<feature type="transmembrane region" description="Helical" evidence="1">
    <location>
        <begin position="262"/>
        <end position="287"/>
    </location>
</feature>
<name>A0A3S3UPX7_9PROT</name>
<organism evidence="3 4">
    <name type="scientific">Hwanghaeella grinnelliae</name>
    <dbReference type="NCBI Taxonomy" id="2500179"/>
    <lineage>
        <taxon>Bacteria</taxon>
        <taxon>Pseudomonadati</taxon>
        <taxon>Pseudomonadota</taxon>
        <taxon>Alphaproteobacteria</taxon>
        <taxon>Rhodospirillales</taxon>
        <taxon>Rhodospirillaceae</taxon>
        <taxon>Hwanghaeella</taxon>
    </lineage>
</organism>
<accession>A0A3S3UPX7</accession>
<gene>
    <name evidence="3" type="ORF">EOI86_00285</name>
</gene>
<reference evidence="4" key="1">
    <citation type="submission" date="2019-01" db="EMBL/GenBank/DDBJ databases">
        <title>Gri0909 isolated from a small marine red alga.</title>
        <authorList>
            <person name="Kim J."/>
            <person name="Jeong S.E."/>
            <person name="Jeon C.O."/>
        </authorList>
    </citation>
    <scope>NUCLEOTIDE SEQUENCE [LARGE SCALE GENOMIC DNA]</scope>
    <source>
        <strain evidence="4">Gri0909</strain>
    </source>
</reference>
<feature type="transmembrane region" description="Helical" evidence="1">
    <location>
        <begin position="121"/>
        <end position="139"/>
    </location>
</feature>
<feature type="transmembrane region" description="Helical" evidence="1">
    <location>
        <begin position="202"/>
        <end position="219"/>
    </location>
</feature>
<proteinExistence type="predicted"/>
<feature type="transmembrane region" description="Helical" evidence="1">
    <location>
        <begin position="359"/>
        <end position="382"/>
    </location>
</feature>
<protein>
    <submittedName>
        <fullName evidence="3">Tricarboxylate transporter family protein</fullName>
    </submittedName>
</protein>
<feature type="transmembrane region" description="Helical" evidence="1">
    <location>
        <begin position="320"/>
        <end position="338"/>
    </location>
</feature>
<dbReference type="Pfam" id="PF01970">
    <property type="entry name" value="TctA"/>
    <property type="match status" value="1"/>
</dbReference>
<feature type="transmembrane region" description="Helical" evidence="1">
    <location>
        <begin position="394"/>
        <end position="411"/>
    </location>
</feature>
<comment type="caution">
    <text evidence="3">The sequence shown here is derived from an EMBL/GenBank/DDBJ whole genome shotgun (WGS) entry which is preliminary data.</text>
</comment>
<dbReference type="PANTHER" id="PTHR35342">
    <property type="entry name" value="TRICARBOXYLIC TRANSPORT PROTEIN"/>
    <property type="match status" value="1"/>
</dbReference>
<feature type="transmembrane region" description="Helical" evidence="1">
    <location>
        <begin position="418"/>
        <end position="448"/>
    </location>
</feature>
<feature type="transmembrane region" description="Helical" evidence="1">
    <location>
        <begin position="20"/>
        <end position="48"/>
    </location>
</feature>
<dbReference type="RefSeq" id="WP_127763108.1">
    <property type="nucleotide sequence ID" value="NZ_SADE01000001.1"/>
</dbReference>
<keyword evidence="1" id="KW-0812">Transmembrane</keyword>
<dbReference type="Proteomes" id="UP000287447">
    <property type="component" value="Unassembled WGS sequence"/>
</dbReference>
<sequence>MDFATIIAGLGDALTPLNLLFVVAGVAAGQLVGALPGIGPVMAIAIAIPFTFVFDPLPAIAFLIGVMKGGLYGGAIPAILVNTPGTPDAAATALDGHPLAAKGKPLKATKMALFASVTGDTFSDIVLITVSAPLAVLALKMGPVETCSLIVLAFAVMSGLVGQSLTKGLIAAVFGLLCATVGLDPEHGTPRFYFGHFELFDGLPLVSVAIGTLAVSEIFRRLAGMTMAIRAAIEIPDTQAPEDRRVSWAEYWECRFTMARGALIGTVLGAIPGIGSTAAAFMSYAAAREASKDPDSFGKGNIQGIAATESANSAVMGANLIPLLAIGIPGSVSAALLISAFKTHGIQPGPLMFEQQGRLIYGLFGAMIMANACNLAVGQFSLRFWSRIVSAPESLIFSVSLILCIAGVYMATGGMFGVAIMLIFGVVGYVMTSLGYPAVVFLIAFFLGGQFEQSLSQTLVILNGDVMALIHFPIALALLVLSAVTAGWLVRRRDRRRASSSTDETVF</sequence>
<feature type="transmembrane region" description="Helical" evidence="1">
    <location>
        <begin position="151"/>
        <end position="182"/>
    </location>
</feature>
<dbReference type="InterPro" id="IPR002823">
    <property type="entry name" value="DUF112_TM"/>
</dbReference>
<keyword evidence="4" id="KW-1185">Reference proteome</keyword>
<keyword evidence="1" id="KW-1133">Transmembrane helix</keyword>
<feature type="transmembrane region" description="Helical" evidence="1">
    <location>
        <begin position="468"/>
        <end position="490"/>
    </location>
</feature>
<dbReference type="PANTHER" id="PTHR35342:SF5">
    <property type="entry name" value="TRICARBOXYLIC TRANSPORT PROTEIN"/>
    <property type="match status" value="1"/>
</dbReference>
<dbReference type="OrthoDB" id="7232499at2"/>
<keyword evidence="1" id="KW-0472">Membrane</keyword>